<evidence type="ECO:0000256" key="3">
    <source>
        <dbReference type="PIRSR" id="PIRSR000443-1"/>
    </source>
</evidence>
<feature type="domain" description="AB hydrolase-1" evidence="4">
    <location>
        <begin position="58"/>
        <end position="363"/>
    </location>
</feature>
<comment type="similarity">
    <text evidence="1">Belongs to the AB hydrolase superfamily. MetX family.</text>
</comment>
<dbReference type="PANTHER" id="PTHR32268:SF11">
    <property type="entry name" value="HOMOSERINE O-ACETYLTRANSFERASE"/>
    <property type="match status" value="1"/>
</dbReference>
<dbReference type="EMBL" id="MCGO01000010">
    <property type="protein sequence ID" value="ORY48893.1"/>
    <property type="molecule type" value="Genomic_DNA"/>
</dbReference>
<evidence type="ECO:0000313" key="5">
    <source>
        <dbReference type="EMBL" id="ORY48893.1"/>
    </source>
</evidence>
<name>A0A1Y2CPH6_9FUNG</name>
<evidence type="ECO:0000313" key="6">
    <source>
        <dbReference type="Proteomes" id="UP000193642"/>
    </source>
</evidence>
<evidence type="ECO:0000259" key="4">
    <source>
        <dbReference type="Pfam" id="PF00561"/>
    </source>
</evidence>
<feature type="active site" evidence="3">
    <location>
        <position position="369"/>
    </location>
</feature>
<protein>
    <submittedName>
        <fullName evidence="5">Homoserine O-acetyltransferase</fullName>
    </submittedName>
</protein>
<dbReference type="InterPro" id="IPR008220">
    <property type="entry name" value="HAT_MetX-like"/>
</dbReference>
<keyword evidence="6" id="KW-1185">Reference proteome</keyword>
<dbReference type="AlphaFoldDB" id="A0A1Y2CPH6"/>
<evidence type="ECO:0000256" key="2">
    <source>
        <dbReference type="ARBA" id="ARBA00022679"/>
    </source>
</evidence>
<dbReference type="OrthoDB" id="191364at2759"/>
<sequence length="425" mass="46803">MTTTSANEAPVVDFASLIPGQSFHILDKVELETGEAVLTQVPIAYKTWGKLNEKGDNAMVICHALSGSTDVEDWWGPLLGPGLAFDTDVFFIFCANVLGSPYGSASPVTINPETGKPYGPDFPLTTIRDDVRCHKRVLDHLGVTQVQYVIGGSMGGMQALEWCFFGDEYVKNVSAIATSGRHSAWCISWGEAQRQTIYSDPNYQDGYYSPQNPPKQGLSAARMSALMTYRSRNSFETRFGRKTSKTNDLAPSDAPLDAFHKSNPPITDISGKSPGAPKVFSAQSYLRYQGQKFVNRFDANCYIAITRKLDTHDISRGRGSFDDVLASLNQNALIIGIETDGLFTIAEQYELSEGIPNSEMIVVHSFEGHDGFLLEFEQMNKHLSGWIRRCTPELFDGVQRAGEGKVEESKKSLFGEAEGADALMW</sequence>
<dbReference type="Proteomes" id="UP000193642">
    <property type="component" value="Unassembled WGS sequence"/>
</dbReference>
<dbReference type="InterPro" id="IPR029058">
    <property type="entry name" value="AB_hydrolase_fold"/>
</dbReference>
<feature type="active site" description="Nucleophile" evidence="3">
    <location>
        <position position="153"/>
    </location>
</feature>
<evidence type="ECO:0000256" key="1">
    <source>
        <dbReference type="ARBA" id="ARBA00006886"/>
    </source>
</evidence>
<dbReference type="NCBIfam" id="NF001209">
    <property type="entry name" value="PRK00175.1"/>
    <property type="match status" value="1"/>
</dbReference>
<dbReference type="Gene3D" id="3.40.50.1820">
    <property type="entry name" value="alpha/beta hydrolase"/>
    <property type="match status" value="1"/>
</dbReference>
<organism evidence="5 6">
    <name type="scientific">Rhizoclosmatium globosum</name>
    <dbReference type="NCBI Taxonomy" id="329046"/>
    <lineage>
        <taxon>Eukaryota</taxon>
        <taxon>Fungi</taxon>
        <taxon>Fungi incertae sedis</taxon>
        <taxon>Chytridiomycota</taxon>
        <taxon>Chytridiomycota incertae sedis</taxon>
        <taxon>Chytridiomycetes</taxon>
        <taxon>Chytridiales</taxon>
        <taxon>Chytriomycetaceae</taxon>
        <taxon>Rhizoclosmatium</taxon>
    </lineage>
</organism>
<dbReference type="PIRSF" id="PIRSF000443">
    <property type="entry name" value="Homoser_Ac_trans"/>
    <property type="match status" value="1"/>
</dbReference>
<dbReference type="HAMAP" id="MF_00296">
    <property type="entry name" value="MetX_acyltransf"/>
    <property type="match status" value="1"/>
</dbReference>
<dbReference type="NCBIfam" id="TIGR01392">
    <property type="entry name" value="homoserO_Ac_trn"/>
    <property type="match status" value="1"/>
</dbReference>
<dbReference type="InterPro" id="IPR000073">
    <property type="entry name" value="AB_hydrolase_1"/>
</dbReference>
<comment type="caution">
    <text evidence="5">The sequence shown here is derived from an EMBL/GenBank/DDBJ whole genome shotgun (WGS) entry which is preliminary data.</text>
</comment>
<accession>A0A1Y2CPH6</accession>
<dbReference type="STRING" id="329046.A0A1Y2CPH6"/>
<gene>
    <name evidence="5" type="ORF">BCR33DRAFT_695433</name>
</gene>
<keyword evidence="2 5" id="KW-0808">Transferase</keyword>
<reference evidence="5 6" key="1">
    <citation type="submission" date="2016-07" db="EMBL/GenBank/DDBJ databases">
        <title>Pervasive Adenine N6-methylation of Active Genes in Fungi.</title>
        <authorList>
            <consortium name="DOE Joint Genome Institute"/>
            <person name="Mondo S.J."/>
            <person name="Dannebaum R.O."/>
            <person name="Kuo R.C."/>
            <person name="Labutti K."/>
            <person name="Haridas S."/>
            <person name="Kuo A."/>
            <person name="Salamov A."/>
            <person name="Ahrendt S.R."/>
            <person name="Lipzen A."/>
            <person name="Sullivan W."/>
            <person name="Andreopoulos W.B."/>
            <person name="Clum A."/>
            <person name="Lindquist E."/>
            <person name="Daum C."/>
            <person name="Ramamoorthy G.K."/>
            <person name="Gryganskyi A."/>
            <person name="Culley D."/>
            <person name="Magnuson J.K."/>
            <person name="James T.Y."/>
            <person name="O'Malley M.A."/>
            <person name="Stajich J.E."/>
            <person name="Spatafora J.W."/>
            <person name="Visel A."/>
            <person name="Grigoriev I.V."/>
        </authorList>
    </citation>
    <scope>NUCLEOTIDE SEQUENCE [LARGE SCALE GENOMIC DNA]</scope>
    <source>
        <strain evidence="5 6">JEL800</strain>
    </source>
</reference>
<dbReference type="GO" id="GO:0004414">
    <property type="term" value="F:homoserine O-acetyltransferase activity"/>
    <property type="evidence" value="ECO:0007669"/>
    <property type="project" value="EnsemblFungi"/>
</dbReference>
<proteinExistence type="inferred from homology"/>
<dbReference type="GO" id="GO:0071266">
    <property type="term" value="P:'de novo' L-methionine biosynthetic process"/>
    <property type="evidence" value="ECO:0007669"/>
    <property type="project" value="EnsemblFungi"/>
</dbReference>
<dbReference type="SUPFAM" id="SSF53474">
    <property type="entry name" value="alpha/beta-Hydrolases"/>
    <property type="match status" value="1"/>
</dbReference>
<feature type="active site" evidence="3">
    <location>
        <position position="340"/>
    </location>
</feature>
<dbReference type="GO" id="GO:0009092">
    <property type="term" value="P:homoserine metabolic process"/>
    <property type="evidence" value="ECO:0007669"/>
    <property type="project" value="EnsemblFungi"/>
</dbReference>
<dbReference type="Pfam" id="PF00561">
    <property type="entry name" value="Abhydrolase_1"/>
    <property type="match status" value="1"/>
</dbReference>
<dbReference type="PANTHER" id="PTHR32268">
    <property type="entry name" value="HOMOSERINE O-ACETYLTRANSFERASE"/>
    <property type="match status" value="1"/>
</dbReference>